<dbReference type="Proteomes" id="UP000005408">
    <property type="component" value="Unassembled WGS sequence"/>
</dbReference>
<dbReference type="Pfam" id="PF22633">
    <property type="entry name" value="F5_F8_type_C_2"/>
    <property type="match status" value="1"/>
</dbReference>
<evidence type="ECO:0000256" key="2">
    <source>
        <dbReference type="SAM" id="Phobius"/>
    </source>
</evidence>
<evidence type="ECO:0000256" key="1">
    <source>
        <dbReference type="SAM" id="MobiDB-lite"/>
    </source>
</evidence>
<evidence type="ECO:0008006" key="6">
    <source>
        <dbReference type="Google" id="ProtNLM"/>
    </source>
</evidence>
<keyword evidence="2" id="KW-0812">Transmembrane</keyword>
<name>A0A8W8P1R5_MAGGI</name>
<dbReference type="InterPro" id="IPR008979">
    <property type="entry name" value="Galactose-bd-like_sf"/>
</dbReference>
<proteinExistence type="predicted"/>
<protein>
    <recommendedName>
        <fullName evidence="6">F5/8 type C domain-containing protein</fullName>
    </recommendedName>
</protein>
<reference evidence="4" key="1">
    <citation type="submission" date="2022-08" db="UniProtKB">
        <authorList>
            <consortium name="EnsemblMetazoa"/>
        </authorList>
    </citation>
    <scope>IDENTIFICATION</scope>
    <source>
        <strain evidence="4">05x7-T-G4-1.051#20</strain>
    </source>
</reference>
<dbReference type="Gene3D" id="2.60.120.260">
    <property type="entry name" value="Galactose-binding domain-like"/>
    <property type="match status" value="1"/>
</dbReference>
<keyword evidence="2" id="KW-0472">Membrane</keyword>
<dbReference type="AlphaFoldDB" id="A0A8W8P1R5"/>
<dbReference type="PANTHER" id="PTHR45713:SF6">
    <property type="entry name" value="F5_8 TYPE C DOMAIN-CONTAINING PROTEIN"/>
    <property type="match status" value="1"/>
</dbReference>
<sequence length="373" mass="42490">MQTVLWMFFAWTCIYCYENLARRSTSIISVSSTFETFTSSKANDGNLNTPSIHCSHTDVNQTRAWLQVDLGKPYSINHVKIYYRNDDYGPYWKQYRFRQFYLDVSNISATHSFTTGRIRCYTDYTTYPDLPPNIIDILCKHKARYVIVETTYDAPEDDKYDVHGAILEVCEIEVYEVLDSVSPVSLDFGETSVHYSVHRFVTGESVAELKSGICLYGCKQNWSGDYCNICESTRYGPTCSLECADSCANSTCNNYTGSCMYGCQEGFYGDQCDRDFKPMQDSCTENLSILIGVCVVLCISVVVNGCTITWILRHNWCKQRDVTRQKSKSDSHSNNFVSQQGIYDTAEENAGYQELGQVSGPSHYDQLQRSQTE</sequence>
<feature type="region of interest" description="Disordered" evidence="1">
    <location>
        <begin position="354"/>
        <end position="373"/>
    </location>
</feature>
<dbReference type="InterPro" id="IPR051941">
    <property type="entry name" value="BG_Antigen-Binding_Lectin"/>
</dbReference>
<dbReference type="PANTHER" id="PTHR45713">
    <property type="entry name" value="FTP DOMAIN-CONTAINING PROTEIN"/>
    <property type="match status" value="1"/>
</dbReference>
<evidence type="ECO:0000313" key="4">
    <source>
        <dbReference type="EnsemblMetazoa" id="G8235.1:cds"/>
    </source>
</evidence>
<feature type="chain" id="PRO_5036484971" description="F5/8 type C domain-containing protein" evidence="3">
    <location>
        <begin position="17"/>
        <end position="373"/>
    </location>
</feature>
<keyword evidence="5" id="KW-1185">Reference proteome</keyword>
<evidence type="ECO:0000256" key="3">
    <source>
        <dbReference type="SAM" id="SignalP"/>
    </source>
</evidence>
<evidence type="ECO:0000313" key="5">
    <source>
        <dbReference type="Proteomes" id="UP000005408"/>
    </source>
</evidence>
<dbReference type="Gene3D" id="2.170.300.10">
    <property type="entry name" value="Tie2 ligand-binding domain superfamily"/>
    <property type="match status" value="1"/>
</dbReference>
<keyword evidence="2" id="KW-1133">Transmembrane helix</keyword>
<organism evidence="4 5">
    <name type="scientific">Magallana gigas</name>
    <name type="common">Pacific oyster</name>
    <name type="synonym">Crassostrea gigas</name>
    <dbReference type="NCBI Taxonomy" id="29159"/>
    <lineage>
        <taxon>Eukaryota</taxon>
        <taxon>Metazoa</taxon>
        <taxon>Spiralia</taxon>
        <taxon>Lophotrochozoa</taxon>
        <taxon>Mollusca</taxon>
        <taxon>Bivalvia</taxon>
        <taxon>Autobranchia</taxon>
        <taxon>Pteriomorphia</taxon>
        <taxon>Ostreida</taxon>
        <taxon>Ostreoidea</taxon>
        <taxon>Ostreidae</taxon>
        <taxon>Magallana</taxon>
    </lineage>
</organism>
<feature type="transmembrane region" description="Helical" evidence="2">
    <location>
        <begin position="287"/>
        <end position="312"/>
    </location>
</feature>
<accession>A0A8W8P1R5</accession>
<feature type="signal peptide" evidence="3">
    <location>
        <begin position="1"/>
        <end position="16"/>
    </location>
</feature>
<dbReference type="SUPFAM" id="SSF49785">
    <property type="entry name" value="Galactose-binding domain-like"/>
    <property type="match status" value="1"/>
</dbReference>
<keyword evidence="3" id="KW-0732">Signal</keyword>
<dbReference type="EnsemblMetazoa" id="G8235.1">
    <property type="protein sequence ID" value="G8235.1:cds"/>
    <property type="gene ID" value="G8235"/>
</dbReference>